<feature type="transmembrane region" description="Helical" evidence="7">
    <location>
        <begin position="229"/>
        <end position="248"/>
    </location>
</feature>
<name>A0A4P5PAU2_9ENTE</name>
<dbReference type="InterPro" id="IPR051393">
    <property type="entry name" value="ABC_transporter_permease"/>
</dbReference>
<feature type="transmembrane region" description="Helical" evidence="7">
    <location>
        <begin position="92"/>
        <end position="114"/>
    </location>
</feature>
<proteinExistence type="inferred from homology"/>
<dbReference type="OrthoDB" id="9798257at2"/>
<reference evidence="10" key="1">
    <citation type="submission" date="2019-02" db="EMBL/GenBank/DDBJ databases">
        <title>Draft genome sequence of Enterococcus sp. Gos25-1.</title>
        <authorList>
            <person name="Tanaka N."/>
            <person name="Shiwa Y."/>
            <person name="Fujita N."/>
        </authorList>
    </citation>
    <scope>NUCLEOTIDE SEQUENCE [LARGE SCALE GENOMIC DNA]</scope>
    <source>
        <strain evidence="10">Gos25-1</strain>
    </source>
</reference>
<comment type="similarity">
    <text evidence="7">Belongs to the binding-protein-dependent transport system permease family.</text>
</comment>
<keyword evidence="2 7" id="KW-0813">Transport</keyword>
<dbReference type="PANTHER" id="PTHR30193">
    <property type="entry name" value="ABC TRANSPORTER PERMEASE PROTEIN"/>
    <property type="match status" value="1"/>
</dbReference>
<dbReference type="GO" id="GO:0005886">
    <property type="term" value="C:plasma membrane"/>
    <property type="evidence" value="ECO:0007669"/>
    <property type="project" value="UniProtKB-SubCell"/>
</dbReference>
<evidence type="ECO:0000313" key="9">
    <source>
        <dbReference type="EMBL" id="GCF93554.1"/>
    </source>
</evidence>
<dbReference type="EMBL" id="BJCC01000012">
    <property type="protein sequence ID" value="GCF93554.1"/>
    <property type="molecule type" value="Genomic_DNA"/>
</dbReference>
<keyword evidence="5 7" id="KW-1133">Transmembrane helix</keyword>
<protein>
    <submittedName>
        <fullName evidence="9">Sugar ABC transporter permease</fullName>
    </submittedName>
</protein>
<dbReference type="AlphaFoldDB" id="A0A4P5PAU2"/>
<dbReference type="RefSeq" id="WP_146622015.1">
    <property type="nucleotide sequence ID" value="NZ_BJCC01000012.1"/>
</dbReference>
<accession>A0A4P5PAU2</accession>
<dbReference type="CDD" id="cd06261">
    <property type="entry name" value="TM_PBP2"/>
    <property type="match status" value="1"/>
</dbReference>
<keyword evidence="4 7" id="KW-0812">Transmembrane</keyword>
<dbReference type="GO" id="GO:0055085">
    <property type="term" value="P:transmembrane transport"/>
    <property type="evidence" value="ECO:0007669"/>
    <property type="project" value="InterPro"/>
</dbReference>
<evidence type="ECO:0000256" key="3">
    <source>
        <dbReference type="ARBA" id="ARBA00022475"/>
    </source>
</evidence>
<keyword evidence="6 7" id="KW-0472">Membrane</keyword>
<keyword evidence="10" id="KW-1185">Reference proteome</keyword>
<gene>
    <name evidence="9" type="ORF">NRIC_14450</name>
</gene>
<evidence type="ECO:0000256" key="1">
    <source>
        <dbReference type="ARBA" id="ARBA00004651"/>
    </source>
</evidence>
<dbReference type="Gene3D" id="1.10.3720.10">
    <property type="entry name" value="MetI-like"/>
    <property type="match status" value="1"/>
</dbReference>
<feature type="transmembrane region" description="Helical" evidence="7">
    <location>
        <begin position="29"/>
        <end position="55"/>
    </location>
</feature>
<feature type="transmembrane region" description="Helical" evidence="7">
    <location>
        <begin position="280"/>
        <end position="300"/>
    </location>
</feature>
<dbReference type="Pfam" id="PF00528">
    <property type="entry name" value="BPD_transp_1"/>
    <property type="match status" value="1"/>
</dbReference>
<evidence type="ECO:0000256" key="6">
    <source>
        <dbReference type="ARBA" id="ARBA00023136"/>
    </source>
</evidence>
<keyword evidence="3" id="KW-1003">Cell membrane</keyword>
<evidence type="ECO:0000256" key="2">
    <source>
        <dbReference type="ARBA" id="ARBA00022448"/>
    </source>
</evidence>
<feature type="domain" description="ABC transmembrane type-1" evidence="8">
    <location>
        <begin position="88"/>
        <end position="301"/>
    </location>
</feature>
<dbReference type="SUPFAM" id="SSF161098">
    <property type="entry name" value="MetI-like"/>
    <property type="match status" value="1"/>
</dbReference>
<evidence type="ECO:0000256" key="7">
    <source>
        <dbReference type="RuleBase" id="RU363032"/>
    </source>
</evidence>
<dbReference type="PROSITE" id="PS50928">
    <property type="entry name" value="ABC_TM1"/>
    <property type="match status" value="1"/>
</dbReference>
<feature type="transmembrane region" description="Helical" evidence="7">
    <location>
        <begin position="126"/>
        <end position="146"/>
    </location>
</feature>
<organism evidence="9 10">
    <name type="scientific">Enterococcus florum</name>
    <dbReference type="NCBI Taxonomy" id="2480627"/>
    <lineage>
        <taxon>Bacteria</taxon>
        <taxon>Bacillati</taxon>
        <taxon>Bacillota</taxon>
        <taxon>Bacilli</taxon>
        <taxon>Lactobacillales</taxon>
        <taxon>Enterococcaceae</taxon>
        <taxon>Enterococcus</taxon>
    </lineage>
</organism>
<evidence type="ECO:0000256" key="4">
    <source>
        <dbReference type="ARBA" id="ARBA00022692"/>
    </source>
</evidence>
<dbReference type="InterPro" id="IPR000515">
    <property type="entry name" value="MetI-like"/>
</dbReference>
<dbReference type="Proteomes" id="UP000290567">
    <property type="component" value="Unassembled WGS sequence"/>
</dbReference>
<evidence type="ECO:0000256" key="5">
    <source>
        <dbReference type="ARBA" id="ARBA00022989"/>
    </source>
</evidence>
<dbReference type="PANTHER" id="PTHR30193:SF37">
    <property type="entry name" value="INNER MEMBRANE ABC TRANSPORTER PERMEASE PROTEIN YCJO"/>
    <property type="match status" value="1"/>
</dbReference>
<evidence type="ECO:0000313" key="10">
    <source>
        <dbReference type="Proteomes" id="UP000290567"/>
    </source>
</evidence>
<sequence>MLKMGTKEEQKSSATIKKKTLNKNFGEAITAYLMLLPDIIGLAVFVFIPMLYAIYVSFHQWNGLTPMEFIGLDNYKRLLGDKDFLNSLKVTFTYAIIYIPSVYCISLGLALVTTSLKGKLEVFARMAYFIPYSISTVVAALVWTFMYSPKRGYFNEILKLFGIPNQSFLADKNQALLSVVAVSVWLIVGYNMVIFISALKDVPKTYYEAAEMDGANAIQKFFNVTLPQIKNTTVFILIVTTIGSFQVFDQIKIMTNGGPAKATEVTVFRIYDQAFTMYDFGYSSTMAVALFMLIMGLSYFQFRSMGATEPKAKRGKKA</sequence>
<comment type="caution">
    <text evidence="9">The sequence shown here is derived from an EMBL/GenBank/DDBJ whole genome shotgun (WGS) entry which is preliminary data.</text>
</comment>
<feature type="transmembrane region" description="Helical" evidence="7">
    <location>
        <begin position="175"/>
        <end position="199"/>
    </location>
</feature>
<evidence type="ECO:0000259" key="8">
    <source>
        <dbReference type="PROSITE" id="PS50928"/>
    </source>
</evidence>
<dbReference type="InterPro" id="IPR035906">
    <property type="entry name" value="MetI-like_sf"/>
</dbReference>
<comment type="subcellular location">
    <subcellularLocation>
        <location evidence="1 7">Cell membrane</location>
        <topology evidence="1 7">Multi-pass membrane protein</topology>
    </subcellularLocation>
</comment>